<protein>
    <submittedName>
        <fullName evidence="2">Uncharacterized protein</fullName>
    </submittedName>
</protein>
<evidence type="ECO:0000313" key="3">
    <source>
        <dbReference type="Proteomes" id="UP001210925"/>
    </source>
</evidence>
<feature type="region of interest" description="Disordered" evidence="1">
    <location>
        <begin position="1"/>
        <end position="36"/>
    </location>
</feature>
<sequence length="149" mass="16742">MFAKSNTGRLSNNSSIPVPKKKSFTKTKPVPEDRTNRDKLILVDRKPALADRTPVLADRTSVLVDRTNKQPNVDTINKEPNVDKATPFKKVSFTDIPDFTFSTPRRKELNLGTPIRIPKTPQNKPVVNITPKINNKVALQLGKILMDNE</sequence>
<comment type="caution">
    <text evidence="2">The sequence shown here is derived from an EMBL/GenBank/DDBJ whole genome shotgun (WGS) entry which is preliminary data.</text>
</comment>
<evidence type="ECO:0000313" key="2">
    <source>
        <dbReference type="EMBL" id="KAJ3261970.1"/>
    </source>
</evidence>
<dbReference type="EMBL" id="JADGKB010000003">
    <property type="protein sequence ID" value="KAJ3261970.1"/>
    <property type="molecule type" value="Genomic_DNA"/>
</dbReference>
<evidence type="ECO:0000256" key="1">
    <source>
        <dbReference type="SAM" id="MobiDB-lite"/>
    </source>
</evidence>
<name>A0AAD5Y6A8_9FUNG</name>
<feature type="compositionally biased region" description="Polar residues" evidence="1">
    <location>
        <begin position="1"/>
        <end position="16"/>
    </location>
</feature>
<accession>A0AAD5Y6A8</accession>
<keyword evidence="3" id="KW-1185">Reference proteome</keyword>
<reference evidence="2" key="1">
    <citation type="submission" date="2020-05" db="EMBL/GenBank/DDBJ databases">
        <title>Phylogenomic resolution of chytrid fungi.</title>
        <authorList>
            <person name="Stajich J.E."/>
            <person name="Amses K."/>
            <person name="Simmons R."/>
            <person name="Seto K."/>
            <person name="Myers J."/>
            <person name="Bonds A."/>
            <person name="Quandt C.A."/>
            <person name="Barry K."/>
            <person name="Liu P."/>
            <person name="Grigoriev I."/>
            <person name="Longcore J.E."/>
            <person name="James T.Y."/>
        </authorList>
    </citation>
    <scope>NUCLEOTIDE SEQUENCE</scope>
    <source>
        <strain evidence="2">PLAUS21</strain>
    </source>
</reference>
<dbReference type="Proteomes" id="UP001210925">
    <property type="component" value="Unassembled WGS sequence"/>
</dbReference>
<proteinExistence type="predicted"/>
<gene>
    <name evidence="2" type="ORF">HK103_003813</name>
</gene>
<dbReference type="AlphaFoldDB" id="A0AAD5Y6A8"/>
<organism evidence="2 3">
    <name type="scientific">Boothiomyces macroporosus</name>
    <dbReference type="NCBI Taxonomy" id="261099"/>
    <lineage>
        <taxon>Eukaryota</taxon>
        <taxon>Fungi</taxon>
        <taxon>Fungi incertae sedis</taxon>
        <taxon>Chytridiomycota</taxon>
        <taxon>Chytridiomycota incertae sedis</taxon>
        <taxon>Chytridiomycetes</taxon>
        <taxon>Rhizophydiales</taxon>
        <taxon>Terramycetaceae</taxon>
        <taxon>Boothiomyces</taxon>
    </lineage>
</organism>